<comment type="similarity">
    <text evidence="1">Belongs to the methyltransferase superfamily. LaeA methyltransferase family.</text>
</comment>
<dbReference type="EMBL" id="AZHD01000003">
    <property type="protein sequence ID" value="OAA65255.1"/>
    <property type="molecule type" value="Genomic_DNA"/>
</dbReference>
<keyword evidence="4" id="KW-1185">Reference proteome</keyword>
<protein>
    <submittedName>
        <fullName evidence="3">Methyltransferase domain-containing protein</fullName>
    </submittedName>
</protein>
<dbReference type="CDD" id="cd02440">
    <property type="entry name" value="AdoMet_MTases"/>
    <property type="match status" value="1"/>
</dbReference>
<dbReference type="PANTHER" id="PTHR43591">
    <property type="entry name" value="METHYLTRANSFERASE"/>
    <property type="match status" value="1"/>
</dbReference>
<sequence>MSTPLSGSTAGSAEPHKPVPQPEAPVSSTEAGTIDANTAEATAAIGDAEGSGVATEAAAAAAAAVDQLNLHAPAIPESSAAVVPEAAPRATAQAAETAAETSDKPPSSVPAPAPAPAAAPGVIPDSASTRSHNAMSGYSVDLSVDTEPVDADQPLGSFETLSSSRSVNSTVYHFVEEFGRTFHRYKEGKYYLPNDEQEQNRLDLQHAIAKQMLEGQLGLAPLDAQKPLRVLDIGTGTGLWAIEFAEKYPEADVLGTDLSPIQPEYVPANCRFEIDDADDEWTWQRPFDYVHGRYIVPFLRNVPAVLRQAYAHLAPGGFVELFEGPMLFEAVDGSLAGTALQAWNDGMLAGVRRLGRDPLAALQLRANLVDAGFVGIAERRYALPINPWPKGSTNKLLGAMEMTNLLEVAHGITAAVFVKALGWTPEDVDALLAKVRKDLRDRRIHAYLPVVVIYGRKPEESSK</sequence>
<dbReference type="OrthoDB" id="2013972at2759"/>
<keyword evidence="3" id="KW-0489">Methyltransferase</keyword>
<name>A0A167XQA7_9HYPO</name>
<dbReference type="AlphaFoldDB" id="A0A167XQA7"/>
<evidence type="ECO:0000256" key="2">
    <source>
        <dbReference type="SAM" id="MobiDB-lite"/>
    </source>
</evidence>
<proteinExistence type="inferred from homology"/>
<comment type="caution">
    <text evidence="3">The sequence shown here is derived from an EMBL/GenBank/DDBJ whole genome shotgun (WGS) entry which is preliminary data.</text>
</comment>
<dbReference type="Proteomes" id="UP000076874">
    <property type="component" value="Unassembled WGS sequence"/>
</dbReference>
<evidence type="ECO:0000313" key="4">
    <source>
        <dbReference type="Proteomes" id="UP000076874"/>
    </source>
</evidence>
<dbReference type="SUPFAM" id="SSF53335">
    <property type="entry name" value="S-adenosyl-L-methionine-dependent methyltransferases"/>
    <property type="match status" value="1"/>
</dbReference>
<dbReference type="PANTHER" id="PTHR43591:SF102">
    <property type="entry name" value="S-ADENOSYL-L-METHIONINE-DEPENDENT METHYLTRANSFERASE"/>
    <property type="match status" value="1"/>
</dbReference>
<keyword evidence="3" id="KW-0808">Transferase</keyword>
<feature type="compositionally biased region" description="Polar residues" evidence="2">
    <location>
        <begin position="26"/>
        <end position="39"/>
    </location>
</feature>
<dbReference type="GO" id="GO:0008168">
    <property type="term" value="F:methyltransferase activity"/>
    <property type="evidence" value="ECO:0007669"/>
    <property type="project" value="UniProtKB-KW"/>
</dbReference>
<feature type="region of interest" description="Disordered" evidence="2">
    <location>
        <begin position="1"/>
        <end position="39"/>
    </location>
</feature>
<evidence type="ECO:0000313" key="3">
    <source>
        <dbReference type="EMBL" id="OAA65255.1"/>
    </source>
</evidence>
<organism evidence="3 4">
    <name type="scientific">Niveomyces insectorum RCEF 264</name>
    <dbReference type="NCBI Taxonomy" id="1081102"/>
    <lineage>
        <taxon>Eukaryota</taxon>
        <taxon>Fungi</taxon>
        <taxon>Dikarya</taxon>
        <taxon>Ascomycota</taxon>
        <taxon>Pezizomycotina</taxon>
        <taxon>Sordariomycetes</taxon>
        <taxon>Hypocreomycetidae</taxon>
        <taxon>Hypocreales</taxon>
        <taxon>Cordycipitaceae</taxon>
        <taxon>Niveomyces</taxon>
    </lineage>
</organism>
<feature type="compositionally biased region" description="Low complexity" evidence="2">
    <location>
        <begin position="85"/>
        <end position="100"/>
    </location>
</feature>
<reference evidence="3 4" key="1">
    <citation type="journal article" date="2016" name="Genome Biol. Evol.">
        <title>Divergent and convergent evolution of fungal pathogenicity.</title>
        <authorList>
            <person name="Shang Y."/>
            <person name="Xiao G."/>
            <person name="Zheng P."/>
            <person name="Cen K."/>
            <person name="Zhan S."/>
            <person name="Wang C."/>
        </authorList>
    </citation>
    <scope>NUCLEOTIDE SEQUENCE [LARGE SCALE GENOMIC DNA]</scope>
    <source>
        <strain evidence="3 4">RCEF 264</strain>
    </source>
</reference>
<gene>
    <name evidence="3" type="ORF">SPI_02042</name>
</gene>
<feature type="region of interest" description="Disordered" evidence="2">
    <location>
        <begin position="81"/>
        <end position="132"/>
    </location>
</feature>
<dbReference type="GO" id="GO:0032259">
    <property type="term" value="P:methylation"/>
    <property type="evidence" value="ECO:0007669"/>
    <property type="project" value="UniProtKB-KW"/>
</dbReference>
<dbReference type="Pfam" id="PF13489">
    <property type="entry name" value="Methyltransf_23"/>
    <property type="match status" value="1"/>
</dbReference>
<dbReference type="Gene3D" id="3.40.50.150">
    <property type="entry name" value="Vaccinia Virus protein VP39"/>
    <property type="match status" value="1"/>
</dbReference>
<accession>A0A167XQA7</accession>
<feature type="compositionally biased region" description="Polar residues" evidence="2">
    <location>
        <begin position="1"/>
        <end position="11"/>
    </location>
</feature>
<evidence type="ECO:0000256" key="1">
    <source>
        <dbReference type="ARBA" id="ARBA00038158"/>
    </source>
</evidence>
<dbReference type="STRING" id="1081102.A0A167XQA7"/>
<feature type="compositionally biased region" description="Pro residues" evidence="2">
    <location>
        <begin position="107"/>
        <end position="117"/>
    </location>
</feature>
<dbReference type="InterPro" id="IPR029063">
    <property type="entry name" value="SAM-dependent_MTases_sf"/>
</dbReference>